<protein>
    <submittedName>
        <fullName evidence="1">Uncharacterized protein</fullName>
    </submittedName>
</protein>
<gene>
    <name evidence="1" type="ORF">S01H4_48039</name>
</gene>
<sequence length="245" mass="27436">QIDISQYKSQFANVPGDFFITWGENMTFTVNYTISEDNGVSWNYLNNPDMVTCIVGSYNSKIMAKGVGNGIFTATFNSSVFSAGYGSELYWVEISGTKLGYIDPDPVYFSVTINALPTALSIHDYETLTIHPNNLTYEYWNELFNLTVQYQETSGSMDISDASLSYDWLYGSGTINPDPINDGYYTFTINTSVAPAGGQYQFEITATKENYTQIQDFDFDIIIKPRPTRLNGSANIIYLSTDVLL</sequence>
<dbReference type="AlphaFoldDB" id="X1B577"/>
<reference evidence="1" key="1">
    <citation type="journal article" date="2014" name="Front. Microbiol.">
        <title>High frequency of phylogenetically diverse reductive dehalogenase-homologous genes in deep subseafloor sedimentary metagenomes.</title>
        <authorList>
            <person name="Kawai M."/>
            <person name="Futagami T."/>
            <person name="Toyoda A."/>
            <person name="Takaki Y."/>
            <person name="Nishi S."/>
            <person name="Hori S."/>
            <person name="Arai W."/>
            <person name="Tsubouchi T."/>
            <person name="Morono Y."/>
            <person name="Uchiyama I."/>
            <person name="Ito T."/>
            <person name="Fujiyama A."/>
            <person name="Inagaki F."/>
            <person name="Takami H."/>
        </authorList>
    </citation>
    <scope>NUCLEOTIDE SEQUENCE</scope>
    <source>
        <strain evidence="1">Expedition CK06-06</strain>
    </source>
</reference>
<organism evidence="1">
    <name type="scientific">marine sediment metagenome</name>
    <dbReference type="NCBI Taxonomy" id="412755"/>
    <lineage>
        <taxon>unclassified sequences</taxon>
        <taxon>metagenomes</taxon>
        <taxon>ecological metagenomes</taxon>
    </lineage>
</organism>
<comment type="caution">
    <text evidence="1">The sequence shown here is derived from an EMBL/GenBank/DDBJ whole genome shotgun (WGS) entry which is preliminary data.</text>
</comment>
<name>X1B577_9ZZZZ</name>
<proteinExistence type="predicted"/>
<accession>X1B577</accession>
<evidence type="ECO:0000313" key="1">
    <source>
        <dbReference type="EMBL" id="GAG90230.1"/>
    </source>
</evidence>
<feature type="non-terminal residue" evidence="1">
    <location>
        <position position="1"/>
    </location>
</feature>
<dbReference type="EMBL" id="BART01027039">
    <property type="protein sequence ID" value="GAG90230.1"/>
    <property type="molecule type" value="Genomic_DNA"/>
</dbReference>